<feature type="non-terminal residue" evidence="1">
    <location>
        <position position="1"/>
    </location>
</feature>
<protein>
    <submittedName>
        <fullName evidence="1">Uncharacterized protein</fullName>
    </submittedName>
</protein>
<dbReference type="AlphaFoldDB" id="A0A8I0L5L8"/>
<evidence type="ECO:0000313" key="1">
    <source>
        <dbReference type="EMBL" id="MBD4338799.1"/>
    </source>
</evidence>
<gene>
    <name evidence="1" type="ORF">GUH15_22635</name>
</gene>
<proteinExistence type="predicted"/>
<name>A0A8I0L5L8_XANCI</name>
<organism evidence="1 2">
    <name type="scientific">Xanthomonas citri pv. citri</name>
    <dbReference type="NCBI Taxonomy" id="611301"/>
    <lineage>
        <taxon>Bacteria</taxon>
        <taxon>Pseudomonadati</taxon>
        <taxon>Pseudomonadota</taxon>
        <taxon>Gammaproteobacteria</taxon>
        <taxon>Lysobacterales</taxon>
        <taxon>Lysobacteraceae</taxon>
        <taxon>Xanthomonas</taxon>
    </lineage>
</organism>
<reference evidence="1" key="1">
    <citation type="submission" date="2020-01" db="EMBL/GenBank/DDBJ databases">
        <authorList>
            <person name="Richard D."/>
        </authorList>
    </citation>
    <scope>NUCLEOTIDE SEQUENCE</scope>
    <source>
        <strain evidence="1">JP541</strain>
    </source>
</reference>
<dbReference type="Proteomes" id="UP000653002">
    <property type="component" value="Unassembled WGS sequence"/>
</dbReference>
<sequence length="86" mass="9402">GATDKSDKSAKKTWEFREVSWGSVCNMGAHGGWKYTSAGYTPESNFAWWANVTAAEAGDQSMVFEFDGNKMKTYDASGNLKAEGTF</sequence>
<evidence type="ECO:0000313" key="2">
    <source>
        <dbReference type="Proteomes" id="UP000653002"/>
    </source>
</evidence>
<feature type="non-terminal residue" evidence="1">
    <location>
        <position position="86"/>
    </location>
</feature>
<dbReference type="EMBL" id="JAABFR010001710">
    <property type="protein sequence ID" value="MBD4338799.1"/>
    <property type="molecule type" value="Genomic_DNA"/>
</dbReference>
<accession>A0A8I0L5L8</accession>
<comment type="caution">
    <text evidence="1">The sequence shown here is derived from an EMBL/GenBank/DDBJ whole genome shotgun (WGS) entry which is preliminary data.</text>
</comment>